<evidence type="ECO:0000313" key="1">
    <source>
        <dbReference type="EMBL" id="AON96504.1"/>
    </source>
</evidence>
<sequence length="100" mass="12115">MEEAQPKLEKLEKFEYFLVNKLEEKIKETLIVENEVVRIVMIQRPIYDPFDKKFHTRGLLKIGKKYYTIVIEASKYFIFIKSKPIYLRIGWDELEEGEKQ</sequence>
<proteinExistence type="predicted"/>
<organism evidence="1">
    <name type="scientific">Acidianus two-tailed phage variant 1</name>
    <dbReference type="NCBI Taxonomy" id="1898550"/>
    <lineage>
        <taxon>Viruses</taxon>
        <taxon>Viruses incertae sedis</taxon>
        <taxon>Bicaudaviridae</taxon>
        <taxon>Bicaudavirus</taxon>
        <taxon>Acidianus two-tailed virus</taxon>
    </lineage>
</organism>
<accession>A0A1C9EG93</accession>
<dbReference type="Proteomes" id="UP000225139">
    <property type="component" value="Segment"/>
</dbReference>
<protein>
    <submittedName>
        <fullName evidence="1">Uncharacterized protein</fullName>
    </submittedName>
</protein>
<name>A0A1C9EG93_ATV</name>
<reference evidence="1" key="1">
    <citation type="submission" date="2016-07" db="EMBL/GenBank/DDBJ databases">
        <authorList>
            <person name="Vestergaard G."/>
            <person name="Garrett R.A."/>
        </authorList>
    </citation>
    <scope>NUCLEOTIDE SEQUENCE [LARGE SCALE GENOMIC DNA]</scope>
    <source>
        <strain evidence="1">ATV.v1</strain>
    </source>
</reference>
<dbReference type="EMBL" id="KX607102">
    <property type="protein sequence ID" value="AON96504.1"/>
    <property type="molecule type" value="Genomic_DNA"/>
</dbReference>